<gene>
    <name evidence="12" type="primary">mnmG</name>
    <name evidence="12 14" type="synonym">gidA</name>
    <name evidence="14" type="ORF">LO80_02360</name>
</gene>
<evidence type="ECO:0000256" key="10">
    <source>
        <dbReference type="ARBA" id="ARBA00025948"/>
    </source>
</evidence>
<evidence type="ECO:0000256" key="3">
    <source>
        <dbReference type="ARBA" id="ARBA00007653"/>
    </source>
</evidence>
<dbReference type="InterPro" id="IPR047001">
    <property type="entry name" value="MnmG_C_subdom"/>
</dbReference>
<comment type="function">
    <text evidence="2 12">NAD-binding protein involved in the addition of a carboxymethylaminomethyl (cmnm) group at the wobble position (U34) of certain tRNAs, forming tRNA-cmnm(5)s(2)U34.</text>
</comment>
<dbReference type="HAMAP" id="MF_00129">
    <property type="entry name" value="MnmG_GidA"/>
    <property type="match status" value="1"/>
</dbReference>
<organism evidence="14 15">
    <name type="scientific">Candidatus Francisella endociliophora</name>
    <dbReference type="NCBI Taxonomy" id="653937"/>
    <lineage>
        <taxon>Bacteria</taxon>
        <taxon>Pseudomonadati</taxon>
        <taxon>Pseudomonadota</taxon>
        <taxon>Gammaproteobacteria</taxon>
        <taxon>Thiotrichales</taxon>
        <taxon>Francisellaceae</taxon>
        <taxon>Francisella</taxon>
    </lineage>
</organism>
<keyword evidence="7 12" id="KW-0819">tRNA processing</keyword>
<name>A0A097EMZ7_9GAMM</name>
<evidence type="ECO:0000256" key="6">
    <source>
        <dbReference type="ARBA" id="ARBA00022630"/>
    </source>
</evidence>
<dbReference type="GO" id="GO:0005829">
    <property type="term" value="C:cytosol"/>
    <property type="evidence" value="ECO:0007669"/>
    <property type="project" value="TreeGrafter"/>
</dbReference>
<dbReference type="eggNOG" id="COG0445">
    <property type="taxonomic scope" value="Bacteria"/>
</dbReference>
<feature type="binding site" evidence="12">
    <location>
        <position position="125"/>
    </location>
    <ligand>
        <name>FAD</name>
        <dbReference type="ChEBI" id="CHEBI:57692"/>
    </ligand>
</feature>
<evidence type="ECO:0000256" key="1">
    <source>
        <dbReference type="ARBA" id="ARBA00001974"/>
    </source>
</evidence>
<evidence type="ECO:0000256" key="12">
    <source>
        <dbReference type="HAMAP-Rule" id="MF_00129"/>
    </source>
</evidence>
<dbReference type="InterPro" id="IPR004416">
    <property type="entry name" value="MnmG"/>
</dbReference>
<comment type="cofactor">
    <cofactor evidence="1 12">
        <name>FAD</name>
        <dbReference type="ChEBI" id="CHEBI:57692"/>
    </cofactor>
</comment>
<dbReference type="PANTHER" id="PTHR11806:SF0">
    <property type="entry name" value="PROTEIN MTO1 HOMOLOG, MITOCHONDRIAL"/>
    <property type="match status" value="1"/>
</dbReference>
<dbReference type="Pfam" id="PF01134">
    <property type="entry name" value="GIDA"/>
    <property type="match status" value="1"/>
</dbReference>
<dbReference type="InterPro" id="IPR026904">
    <property type="entry name" value="MnmG_C"/>
</dbReference>
<keyword evidence="5 12" id="KW-0963">Cytoplasm</keyword>
<dbReference type="PROSITE" id="PS01281">
    <property type="entry name" value="GIDA_2"/>
    <property type="match status" value="1"/>
</dbReference>
<dbReference type="Gene3D" id="1.10.150.570">
    <property type="entry name" value="GidA associated domain, C-terminal subdomain"/>
    <property type="match status" value="1"/>
</dbReference>
<dbReference type="SMART" id="SM01228">
    <property type="entry name" value="GIDA_assoc_3"/>
    <property type="match status" value="1"/>
</dbReference>
<feature type="domain" description="tRNA uridine 5-carboxymethylaminomethyl modification enzyme C-terminal subdomain" evidence="13">
    <location>
        <begin position="547"/>
        <end position="618"/>
    </location>
</feature>
<accession>A0A097EMZ7</accession>
<dbReference type="GO" id="GO:0002098">
    <property type="term" value="P:tRNA wobble uridine modification"/>
    <property type="evidence" value="ECO:0007669"/>
    <property type="project" value="InterPro"/>
</dbReference>
<dbReference type="STRING" id="1547445.LO80_02360"/>
<feature type="binding site" evidence="12">
    <location>
        <begin position="274"/>
        <end position="288"/>
    </location>
    <ligand>
        <name>NAD(+)</name>
        <dbReference type="ChEBI" id="CHEBI:57540"/>
    </ligand>
</feature>
<keyword evidence="6 12" id="KW-0285">Flavoprotein</keyword>
<keyword evidence="9 12" id="KW-0520">NAD</keyword>
<dbReference type="NCBIfam" id="TIGR00136">
    <property type="entry name" value="mnmG_gidA"/>
    <property type="match status" value="1"/>
</dbReference>
<evidence type="ECO:0000256" key="11">
    <source>
        <dbReference type="ARBA" id="ARBA00031800"/>
    </source>
</evidence>
<evidence type="ECO:0000256" key="4">
    <source>
        <dbReference type="ARBA" id="ARBA00020461"/>
    </source>
</evidence>
<evidence type="ECO:0000259" key="13">
    <source>
        <dbReference type="SMART" id="SM01228"/>
    </source>
</evidence>
<dbReference type="Pfam" id="PF13932">
    <property type="entry name" value="SAM_GIDA_C"/>
    <property type="match status" value="1"/>
</dbReference>
<evidence type="ECO:0000256" key="9">
    <source>
        <dbReference type="ARBA" id="ARBA00023027"/>
    </source>
</evidence>
<dbReference type="InterPro" id="IPR020595">
    <property type="entry name" value="MnmG-rel_CS"/>
</dbReference>
<dbReference type="Pfam" id="PF21680">
    <property type="entry name" value="GIDA_C_1st"/>
    <property type="match status" value="1"/>
</dbReference>
<evidence type="ECO:0000256" key="7">
    <source>
        <dbReference type="ARBA" id="ARBA00022694"/>
    </source>
</evidence>
<keyword evidence="8 12" id="KW-0274">FAD</keyword>
<dbReference type="HOGENOM" id="CLU_007831_2_2_6"/>
<dbReference type="FunFam" id="1.10.150.570:FF:000001">
    <property type="entry name" value="tRNA uridine 5-carboxymethylaminomethyl modification enzyme MnmG"/>
    <property type="match status" value="1"/>
</dbReference>
<dbReference type="RefSeq" id="WP_040008199.1">
    <property type="nucleotide sequence ID" value="NZ_CP009574.1"/>
</dbReference>
<dbReference type="FunFam" id="3.50.50.60:FF:000002">
    <property type="entry name" value="tRNA uridine 5-carboxymethylaminomethyl modification enzyme MnmG"/>
    <property type="match status" value="1"/>
</dbReference>
<dbReference type="Gene3D" id="1.10.10.1800">
    <property type="entry name" value="tRNA uridine 5-carboxymethylaminomethyl modification enzyme MnmG/GidA"/>
    <property type="match status" value="1"/>
</dbReference>
<dbReference type="InterPro" id="IPR049312">
    <property type="entry name" value="GIDA_C_N"/>
</dbReference>
<dbReference type="GO" id="GO:0030488">
    <property type="term" value="P:tRNA methylation"/>
    <property type="evidence" value="ECO:0007669"/>
    <property type="project" value="TreeGrafter"/>
</dbReference>
<dbReference type="FunFam" id="3.50.50.60:FF:000010">
    <property type="entry name" value="tRNA uridine 5-carboxymethylaminomethyl modification enzyme MnmG"/>
    <property type="match status" value="1"/>
</dbReference>
<comment type="subunit">
    <text evidence="10 12">Homodimer. Heterotetramer of two MnmE and two MnmG subunits.</text>
</comment>
<dbReference type="InterPro" id="IPR002218">
    <property type="entry name" value="MnmG-rel"/>
</dbReference>
<protein>
    <recommendedName>
        <fullName evidence="4 12">tRNA uridine 5-carboxymethylaminomethyl modification enzyme MnmG</fullName>
    </recommendedName>
    <alternativeName>
        <fullName evidence="11 12">Glucose-inhibited division protein A</fullName>
    </alternativeName>
</protein>
<dbReference type="InterPro" id="IPR040131">
    <property type="entry name" value="MnmG_N"/>
</dbReference>
<dbReference type="GO" id="GO:0050660">
    <property type="term" value="F:flavin adenine dinucleotide binding"/>
    <property type="evidence" value="ECO:0007669"/>
    <property type="project" value="UniProtKB-UniRule"/>
</dbReference>
<evidence type="ECO:0000256" key="8">
    <source>
        <dbReference type="ARBA" id="ARBA00022827"/>
    </source>
</evidence>
<dbReference type="AlphaFoldDB" id="A0A097EMZ7"/>
<evidence type="ECO:0000256" key="2">
    <source>
        <dbReference type="ARBA" id="ARBA00003717"/>
    </source>
</evidence>
<comment type="similarity">
    <text evidence="3 12">Belongs to the MnmG family.</text>
</comment>
<feature type="binding site" evidence="12">
    <location>
        <position position="180"/>
    </location>
    <ligand>
        <name>FAD</name>
        <dbReference type="ChEBI" id="CHEBI:57692"/>
    </ligand>
</feature>
<dbReference type="SUPFAM" id="SSF51905">
    <property type="entry name" value="FAD/NAD(P)-binding domain"/>
    <property type="match status" value="1"/>
</dbReference>
<dbReference type="KEGG" id="frf:LO80_02360"/>
<feature type="binding site" evidence="12">
    <location>
        <position position="371"/>
    </location>
    <ligand>
        <name>FAD</name>
        <dbReference type="ChEBI" id="CHEBI:57692"/>
    </ligand>
</feature>
<keyword evidence="15" id="KW-1185">Reference proteome</keyword>
<dbReference type="PROSITE" id="PS01280">
    <property type="entry name" value="GIDA_1"/>
    <property type="match status" value="1"/>
</dbReference>
<dbReference type="Proteomes" id="UP000029672">
    <property type="component" value="Chromosome"/>
</dbReference>
<dbReference type="EMBL" id="CP009574">
    <property type="protein sequence ID" value="AIT08936.1"/>
    <property type="molecule type" value="Genomic_DNA"/>
</dbReference>
<dbReference type="Gene3D" id="3.50.50.60">
    <property type="entry name" value="FAD/NAD(P)-binding domain"/>
    <property type="match status" value="2"/>
</dbReference>
<proteinExistence type="inferred from homology"/>
<evidence type="ECO:0000256" key="5">
    <source>
        <dbReference type="ARBA" id="ARBA00022490"/>
    </source>
</evidence>
<comment type="subcellular location">
    <subcellularLocation>
        <location evidence="12">Cytoplasm</location>
    </subcellularLocation>
</comment>
<sequence length="627" mass="69752">MIYNETYDVIVIGGGHAGVEAAAASARIGAKTLLLTHNIDTIGQMSCNPAIGGIGKGHLVKEIDAMGGIMAKAIDMAGIQFRILNSRKGPAVRATRAQADRVLYKKAINTLLNNQENLEIFQDSVDDLVVENDTVCGAVTKTGITFKAKKVILTVGTFLGGKIHIGKVSQSGGRAGDQPSNALAARLRALPFRVDRLKTGTPPRIDCRSVDFNAMDVQHGDTPAPYFSFFSKGKIEHPRQIPCYITYTNPKTHEIITNNLDKSAMYSGLIEGIGPRYCPSIEDKIVRFADKDRHQIFVEPEGLNSIELYPNGLSTSLPFEVQWDYIRSIKGFENAFIMRPGYAIEYDFFDPRDLRPTLETKYIKNLYFAGQINGTTGYEEAGAQGLVAGINAAISLDNDKSWYPTRANSYMGVLIDDLITKGTKEPYRMFTSRAEYRLILREDNADLRLSDAACELGLLNKEDEQYFTNKKSSINENIETMKSTWIGPQTQKARDLEKFLDKKMTRESTLFDLLKRPELDYKKLQEIPGLNLDLTDEAVIEQIEISAKYSGYIERQNKDIAKSATLEQKQIPTDFNYSQVKGLSNEVLQKLTEQKPTTLGEASRIPGVTPAAISLLTIYMKKTGFLK</sequence>
<feature type="binding site" evidence="12">
    <location>
        <begin position="13"/>
        <end position="18"/>
    </location>
    <ligand>
        <name>FAD</name>
        <dbReference type="ChEBI" id="CHEBI:57692"/>
    </ligand>
</feature>
<dbReference type="PANTHER" id="PTHR11806">
    <property type="entry name" value="GLUCOSE INHIBITED DIVISION PROTEIN A"/>
    <property type="match status" value="1"/>
</dbReference>
<dbReference type="OrthoDB" id="9815560at2"/>
<dbReference type="FunFam" id="1.10.10.1800:FF:000001">
    <property type="entry name" value="tRNA uridine 5-carboxymethylaminomethyl modification enzyme MnmG"/>
    <property type="match status" value="1"/>
</dbReference>
<evidence type="ECO:0000313" key="14">
    <source>
        <dbReference type="EMBL" id="AIT08936.1"/>
    </source>
</evidence>
<reference evidence="14 15" key="1">
    <citation type="submission" date="2014-10" db="EMBL/GenBank/DDBJ databases">
        <title>Whole genome sequence of Francisella endociliophora strain FSC1006, isolated from a laboratory culture of the marine ciliate Euplotes raikovi.</title>
        <authorList>
            <person name="Granberg M."/>
            <person name="Backman S."/>
            <person name="Lundmark E."/>
            <person name="Nilsson E."/>
            <person name="Karlsson E."/>
            <person name="Thelaus J."/>
            <person name="Ohrman C."/>
            <person name="Larkeryd A."/>
            <person name="Stenberg P."/>
        </authorList>
    </citation>
    <scope>NUCLEOTIDE SEQUENCE [LARGE SCALE GENOMIC DNA]</scope>
    <source>
        <strain evidence="14 15">FSC1006</strain>
    </source>
</reference>
<dbReference type="InterPro" id="IPR044920">
    <property type="entry name" value="MnmG_C_subdom_sf"/>
</dbReference>
<dbReference type="InterPro" id="IPR036188">
    <property type="entry name" value="FAD/NAD-bd_sf"/>
</dbReference>
<evidence type="ECO:0000313" key="15">
    <source>
        <dbReference type="Proteomes" id="UP000029672"/>
    </source>
</evidence>